<feature type="transmembrane region" description="Helical" evidence="1">
    <location>
        <begin position="69"/>
        <end position="95"/>
    </location>
</feature>
<protein>
    <submittedName>
        <fullName evidence="2">FxsA family protein</fullName>
    </submittedName>
</protein>
<reference evidence="2 3" key="1">
    <citation type="submission" date="2023-08" db="EMBL/GenBank/DDBJ databases">
        <authorList>
            <person name="Folkvardsen B D."/>
            <person name="Norman A."/>
        </authorList>
    </citation>
    <scope>NUCLEOTIDE SEQUENCE [LARGE SCALE GENOMIC DNA]</scope>
    <source>
        <strain evidence="2 3">Mu0050</strain>
    </source>
</reference>
<dbReference type="PANTHER" id="PTHR35335">
    <property type="entry name" value="UPF0716 PROTEIN FXSA"/>
    <property type="match status" value="1"/>
</dbReference>
<dbReference type="InterPro" id="IPR007313">
    <property type="entry name" value="FxsA"/>
</dbReference>
<keyword evidence="1" id="KW-0812">Transmembrane</keyword>
<dbReference type="RefSeq" id="WP_316516908.1">
    <property type="nucleotide sequence ID" value="NZ_OY726395.1"/>
</dbReference>
<feature type="transmembrane region" description="Helical" evidence="1">
    <location>
        <begin position="30"/>
        <end position="48"/>
    </location>
</feature>
<feature type="transmembrane region" description="Helical" evidence="1">
    <location>
        <begin position="5"/>
        <end position="24"/>
    </location>
</feature>
<dbReference type="PANTHER" id="PTHR35335:SF1">
    <property type="entry name" value="UPF0716 PROTEIN FXSA"/>
    <property type="match status" value="1"/>
</dbReference>
<dbReference type="EMBL" id="OY726395">
    <property type="protein sequence ID" value="CAJ1583023.1"/>
    <property type="molecule type" value="Genomic_DNA"/>
</dbReference>
<sequence>MVMRLFLLYVVVEMAVIVALTATIGFGWTVLALAGAFALGLVLAGSQLRRQLTRLRAGITDPGAQVTDSALIALGTLLVFIPGLVTTALGLLMLAPPTRSAMRPLAAGLASRGLSRHVTFVGGRREYIDGEVIEVHDHGPAAAPTRPAIRPEPE</sequence>
<dbReference type="NCBIfam" id="NF008528">
    <property type="entry name" value="PRK11463.1-2"/>
    <property type="match status" value="1"/>
</dbReference>
<accession>A0ABM9ME53</accession>
<keyword evidence="1" id="KW-0472">Membrane</keyword>
<name>A0ABM9ME53_9MYCO</name>
<evidence type="ECO:0000256" key="1">
    <source>
        <dbReference type="SAM" id="Phobius"/>
    </source>
</evidence>
<organism evidence="2 3">
    <name type="scientific">[Mycobacterium] wendilense</name>
    <dbReference type="NCBI Taxonomy" id="3064284"/>
    <lineage>
        <taxon>Bacteria</taxon>
        <taxon>Bacillati</taxon>
        <taxon>Actinomycetota</taxon>
        <taxon>Actinomycetes</taxon>
        <taxon>Mycobacteriales</taxon>
        <taxon>Mycobacteriaceae</taxon>
        <taxon>Mycolicibacter</taxon>
    </lineage>
</organism>
<dbReference type="Proteomes" id="UP001190466">
    <property type="component" value="Chromosome"/>
</dbReference>
<gene>
    <name evidence="2" type="ORF">MU0050_002397</name>
</gene>
<evidence type="ECO:0000313" key="2">
    <source>
        <dbReference type="EMBL" id="CAJ1583023.1"/>
    </source>
</evidence>
<proteinExistence type="predicted"/>
<keyword evidence="3" id="KW-1185">Reference proteome</keyword>
<dbReference type="Pfam" id="PF04186">
    <property type="entry name" value="FxsA"/>
    <property type="match status" value="1"/>
</dbReference>
<evidence type="ECO:0000313" key="3">
    <source>
        <dbReference type="Proteomes" id="UP001190466"/>
    </source>
</evidence>
<keyword evidence="1" id="KW-1133">Transmembrane helix</keyword>